<organism evidence="9">
    <name type="scientific">Saccharum hybrid cultivar R570</name>
    <dbReference type="NCBI Taxonomy" id="131158"/>
    <lineage>
        <taxon>Eukaryota</taxon>
        <taxon>Viridiplantae</taxon>
        <taxon>Streptophyta</taxon>
        <taxon>Embryophyta</taxon>
        <taxon>Tracheophyta</taxon>
        <taxon>Spermatophyta</taxon>
        <taxon>Magnoliopsida</taxon>
        <taxon>Liliopsida</taxon>
        <taxon>Poales</taxon>
        <taxon>Poaceae</taxon>
        <taxon>PACMAD clade</taxon>
        <taxon>Panicoideae</taxon>
        <taxon>Andropogonodae</taxon>
        <taxon>Andropogoneae</taxon>
        <taxon>Saccharinae</taxon>
        <taxon>Saccharum</taxon>
        <taxon>Saccharum officinarum species complex</taxon>
    </lineage>
</organism>
<dbReference type="AlphaFoldDB" id="A0A059PZD2"/>
<dbReference type="Gene3D" id="1.20.5.4130">
    <property type="match status" value="1"/>
</dbReference>
<name>A0A059PZD2_9POAL</name>
<feature type="domain" description="Disease resistance N-terminal" evidence="8">
    <location>
        <begin position="12"/>
        <end position="87"/>
    </location>
</feature>
<dbReference type="Pfam" id="PF00931">
    <property type="entry name" value="NB-ARC"/>
    <property type="match status" value="1"/>
</dbReference>
<gene>
    <name evidence="9" type="ORF">SHCRBa_014_G09_F_110</name>
</gene>
<accession>A0A059PZD2</accession>
<dbReference type="Gene3D" id="3.40.50.300">
    <property type="entry name" value="P-loop containing nucleotide triphosphate hydrolases"/>
    <property type="match status" value="1"/>
</dbReference>
<keyword evidence="2" id="KW-0433">Leucine-rich repeat</keyword>
<dbReference type="PANTHER" id="PTHR36766:SF39">
    <property type="entry name" value="DISEASE RESISTANCE PROTEIN RGA3"/>
    <property type="match status" value="1"/>
</dbReference>
<dbReference type="EMBL" id="KF184716">
    <property type="protein sequence ID" value="AGT16228.1"/>
    <property type="molecule type" value="Genomic_DNA"/>
</dbReference>
<evidence type="ECO:0000256" key="1">
    <source>
        <dbReference type="ARBA" id="ARBA00008894"/>
    </source>
</evidence>
<protein>
    <recommendedName>
        <fullName evidence="10">Disease resistance protein</fullName>
    </recommendedName>
</protein>
<evidence type="ECO:0000256" key="3">
    <source>
        <dbReference type="ARBA" id="ARBA00022737"/>
    </source>
</evidence>
<dbReference type="PRINTS" id="PR00364">
    <property type="entry name" value="DISEASERSIST"/>
</dbReference>
<dbReference type="SUPFAM" id="SSF52540">
    <property type="entry name" value="P-loop containing nucleoside triphosphate hydrolases"/>
    <property type="match status" value="1"/>
</dbReference>
<dbReference type="GO" id="GO:0005524">
    <property type="term" value="F:ATP binding"/>
    <property type="evidence" value="ECO:0007669"/>
    <property type="project" value="UniProtKB-KW"/>
</dbReference>
<keyword evidence="3" id="KW-0677">Repeat</keyword>
<evidence type="ECO:0000259" key="8">
    <source>
        <dbReference type="Pfam" id="PF18052"/>
    </source>
</evidence>
<feature type="domain" description="NB-ARC" evidence="7">
    <location>
        <begin position="168"/>
        <end position="335"/>
    </location>
</feature>
<comment type="similarity">
    <text evidence="1">Belongs to the disease resistance NB-LRR family.</text>
</comment>
<dbReference type="InterPro" id="IPR042197">
    <property type="entry name" value="Apaf_helical"/>
</dbReference>
<sequence>MVAAGELLASVALKAVCGKLVDATLKNIALQLNFNKDLGSIEDKLSLIQSYLKDAERRSSKQESVRYWLKKLKAAAYDLEDMLLDLESRISTDYGEEVQGGASAGQRLLVRFKMAPKVIKMRQRIQQIADDMNTFNFRKDNNTVDEEVIKKRQTISRPSEVPVGRVDEKERIISMMQPDGEHFIIPVHGFGGLGKTTLARMVFNDPRTEGLFDVRAWVYVSVQFDIAAIGQDIISQLGKPISGHTDTSLESISNHLSAIINEKRFLVVLDDLWEENPLELAKLRTLLEGGKTGSKILVTTRSQKVARLMNDNGDIKLGILPSNDCWELFQAQAFPHGTVDDGDKESIGREIVEKCKGVPLALASLGFLVQGRKTSQCDIWADDGDDGPLKDK</sequence>
<evidence type="ECO:0000313" key="9">
    <source>
        <dbReference type="EMBL" id="AGT16228.1"/>
    </source>
</evidence>
<dbReference type="GO" id="GO:0043531">
    <property type="term" value="F:ADP binding"/>
    <property type="evidence" value="ECO:0007669"/>
    <property type="project" value="InterPro"/>
</dbReference>
<keyword evidence="6" id="KW-0067">ATP-binding</keyword>
<dbReference type="InterPro" id="IPR027417">
    <property type="entry name" value="P-loop_NTPase"/>
</dbReference>
<dbReference type="FunFam" id="3.40.50.300:FF:001091">
    <property type="entry name" value="Probable disease resistance protein At1g61300"/>
    <property type="match status" value="1"/>
</dbReference>
<evidence type="ECO:0008006" key="10">
    <source>
        <dbReference type="Google" id="ProtNLM"/>
    </source>
</evidence>
<dbReference type="Gene3D" id="1.10.8.430">
    <property type="entry name" value="Helical domain of apoptotic protease-activating factors"/>
    <property type="match status" value="1"/>
</dbReference>
<reference evidence="9" key="1">
    <citation type="submission" date="2013-05" db="EMBL/GenBank/DDBJ databases">
        <title>Building the sugarcane genome for biotechnology and identifying evolutionary trends.</title>
        <authorList>
            <person name="De Setta N."/>
            <person name="Monteiro-Vitorello C.B."/>
            <person name="Metcalfe C.J."/>
            <person name="Cruz G.M.Q."/>
            <person name="Del Bem L.E."/>
            <person name="Vicentini R."/>
            <person name="Nogueira F.T.S."/>
            <person name="Campos R.A."/>
            <person name="Nunes S.L."/>
            <person name="Turrini P.C.G."/>
            <person name="Vieira A.P."/>
            <person name="Cruz E.A.O."/>
            <person name="Correa T.C.S."/>
            <person name="Hotta C.T."/>
            <person name="de Mello-Varani A."/>
            <person name="Vautrin S."/>
            <person name="Trindade A.S."/>
            <person name="Vilela M.M."/>
            <person name="Horta C.L."/>
            <person name="Sato P.M."/>
            <person name="de Andrade R.F."/>
            <person name="Nishiyama M.Y."/>
            <person name="Cardoso-Silva C.B."/>
            <person name="Scortecci K.C."/>
            <person name="Garcia A.A.F."/>
            <person name="Carneiro M.S."/>
            <person name="Kim C."/>
            <person name="Paterson A.H."/>
            <person name="Berges H."/>
            <person name="D'Hont A."/>
            <person name="de-Souza A.P."/>
            <person name="Souza G.M."/>
            <person name="Vincentz M."/>
            <person name="Kitajima J.P."/>
            <person name="Van Sluys M.-A."/>
        </authorList>
    </citation>
    <scope>NUCLEOTIDE SEQUENCE</scope>
</reference>
<keyword evidence="4" id="KW-0547">Nucleotide-binding</keyword>
<dbReference type="Pfam" id="PF18052">
    <property type="entry name" value="Rx_N"/>
    <property type="match status" value="1"/>
</dbReference>
<evidence type="ECO:0000256" key="5">
    <source>
        <dbReference type="ARBA" id="ARBA00022821"/>
    </source>
</evidence>
<evidence type="ECO:0000256" key="6">
    <source>
        <dbReference type="ARBA" id="ARBA00022840"/>
    </source>
</evidence>
<evidence type="ECO:0000259" key="7">
    <source>
        <dbReference type="Pfam" id="PF00931"/>
    </source>
</evidence>
<proteinExistence type="inferred from homology"/>
<dbReference type="InterPro" id="IPR041118">
    <property type="entry name" value="Rx_N"/>
</dbReference>
<dbReference type="InterPro" id="IPR002182">
    <property type="entry name" value="NB-ARC"/>
</dbReference>
<dbReference type="PANTHER" id="PTHR36766">
    <property type="entry name" value="PLANT BROAD-SPECTRUM MILDEW RESISTANCE PROTEIN RPW8"/>
    <property type="match status" value="1"/>
</dbReference>
<keyword evidence="5" id="KW-0611">Plant defense</keyword>
<dbReference type="GO" id="GO:0006952">
    <property type="term" value="P:defense response"/>
    <property type="evidence" value="ECO:0007669"/>
    <property type="project" value="UniProtKB-KW"/>
</dbReference>
<evidence type="ECO:0000256" key="2">
    <source>
        <dbReference type="ARBA" id="ARBA00022614"/>
    </source>
</evidence>
<evidence type="ECO:0000256" key="4">
    <source>
        <dbReference type="ARBA" id="ARBA00022741"/>
    </source>
</evidence>